<dbReference type="PROSITE" id="PS50106">
    <property type="entry name" value="PDZ"/>
    <property type="match status" value="1"/>
</dbReference>
<dbReference type="Pfam" id="PF00595">
    <property type="entry name" value="PDZ"/>
    <property type="match status" value="1"/>
</dbReference>
<feature type="region of interest" description="Disordered" evidence="2">
    <location>
        <begin position="49"/>
        <end position="78"/>
    </location>
</feature>
<evidence type="ECO:0000256" key="2">
    <source>
        <dbReference type="SAM" id="MobiDB-lite"/>
    </source>
</evidence>
<dbReference type="PANTHER" id="PTHR15545">
    <property type="entry name" value="PDZ DOMAIN CONTAINING RING FINGER PROTEIN 3, 4"/>
    <property type="match status" value="1"/>
</dbReference>
<gene>
    <name evidence="4" type="ORF">ANANG_G00310880</name>
</gene>
<dbReference type="InterPro" id="IPR001478">
    <property type="entry name" value="PDZ"/>
</dbReference>
<comment type="caution">
    <text evidence="4">The sequence shown here is derived from an EMBL/GenBank/DDBJ whole genome shotgun (WGS) entry which is preliminary data.</text>
</comment>
<dbReference type="AlphaFoldDB" id="A0A9D3LH50"/>
<dbReference type="PANTHER" id="PTHR15545:SF6">
    <property type="entry name" value="PDZ DOMAIN-CONTAINING RING FINGER PROTEIN 4"/>
    <property type="match status" value="1"/>
</dbReference>
<feature type="domain" description="PDZ" evidence="3">
    <location>
        <begin position="153"/>
        <end position="223"/>
    </location>
</feature>
<dbReference type="CDD" id="cd06716">
    <property type="entry name" value="PDZ2-PDZRN4-like"/>
    <property type="match status" value="1"/>
</dbReference>
<feature type="compositionally biased region" description="Basic and acidic residues" evidence="2">
    <location>
        <begin position="327"/>
        <end position="357"/>
    </location>
</feature>
<feature type="compositionally biased region" description="Basic and acidic residues" evidence="2">
    <location>
        <begin position="407"/>
        <end position="425"/>
    </location>
</feature>
<dbReference type="SMART" id="SM00228">
    <property type="entry name" value="PDZ"/>
    <property type="match status" value="1"/>
</dbReference>
<evidence type="ECO:0000259" key="3">
    <source>
        <dbReference type="PROSITE" id="PS50106"/>
    </source>
</evidence>
<feature type="compositionally biased region" description="Acidic residues" evidence="2">
    <location>
        <begin position="285"/>
        <end position="294"/>
    </location>
</feature>
<evidence type="ECO:0000313" key="5">
    <source>
        <dbReference type="Proteomes" id="UP001044222"/>
    </source>
</evidence>
<proteinExistence type="predicted"/>
<feature type="region of interest" description="Disordered" evidence="2">
    <location>
        <begin position="264"/>
        <end position="439"/>
    </location>
</feature>
<dbReference type="FunFam" id="2.30.42.10:FF:000028">
    <property type="entry name" value="PDZ domain containing ring finger 4"/>
    <property type="match status" value="1"/>
</dbReference>
<evidence type="ECO:0000256" key="1">
    <source>
        <dbReference type="ARBA" id="ARBA00023054"/>
    </source>
</evidence>
<feature type="compositionally biased region" description="Polar residues" evidence="2">
    <location>
        <begin position="365"/>
        <end position="378"/>
    </location>
</feature>
<dbReference type="InterPro" id="IPR051971">
    <property type="entry name" value="E3_ubiquitin-PDZ_ligase"/>
</dbReference>
<dbReference type="SUPFAM" id="SSF50156">
    <property type="entry name" value="PDZ domain-like"/>
    <property type="match status" value="1"/>
</dbReference>
<dbReference type="EMBL" id="JAFIRN010000019">
    <property type="protein sequence ID" value="KAG5830462.1"/>
    <property type="molecule type" value="Genomic_DNA"/>
</dbReference>
<organism evidence="4 5">
    <name type="scientific">Anguilla anguilla</name>
    <name type="common">European freshwater eel</name>
    <name type="synonym">Muraena anguilla</name>
    <dbReference type="NCBI Taxonomy" id="7936"/>
    <lineage>
        <taxon>Eukaryota</taxon>
        <taxon>Metazoa</taxon>
        <taxon>Chordata</taxon>
        <taxon>Craniata</taxon>
        <taxon>Vertebrata</taxon>
        <taxon>Euteleostomi</taxon>
        <taxon>Actinopterygii</taxon>
        <taxon>Neopterygii</taxon>
        <taxon>Teleostei</taxon>
        <taxon>Anguilliformes</taxon>
        <taxon>Anguillidae</taxon>
        <taxon>Anguilla</taxon>
    </lineage>
</organism>
<sequence>MNGFAGSARASTVVVTRAVVPRRGFMHPGVHPKVNGKDVSKVTAEEAAEALRSGGDPMAAQVPRRNPASPGGHGNPRDARLADVCTQTDITFQHIMALAKLPPHPPAARPVSLPAVRQLSLTADRGAGVLRGHGVPLSHPASGERADEFEYEEVELCRLNSQEKLGLTLCYRTDEEEEDAGIYVSEVGLDSVAARDGRIREGDRILQINGQDVQNREEAVTALSSEDCRNILLLVARPEIQLEEGWLDDEQSRFLEELKMEMLEEQREEEDQRTSSGEQQPKGCEEEEDEEETTTDATTRQLQRLRHGRELPEHTPPPGPRRSRPLCPERRERRQPEEPEQDRRPARAEPLPSRHGDVPPPARRYQSSAHLVQQSQLGLPTAGRDLPPPPLQRAEWRAQRCPARRPPARDRLLRERALKIREERGGGGGGTTTDDDAASELKLGRYWSREERKQHLLRAASSGAAGSS</sequence>
<protein>
    <recommendedName>
        <fullName evidence="3">PDZ domain-containing protein</fullName>
    </recommendedName>
</protein>
<keyword evidence="1" id="KW-0175">Coiled coil</keyword>
<dbReference type="InterPro" id="IPR036034">
    <property type="entry name" value="PDZ_sf"/>
</dbReference>
<accession>A0A9D3LH50</accession>
<evidence type="ECO:0000313" key="4">
    <source>
        <dbReference type="EMBL" id="KAG5830462.1"/>
    </source>
</evidence>
<feature type="compositionally biased region" description="Basic and acidic residues" evidence="2">
    <location>
        <begin position="264"/>
        <end position="273"/>
    </location>
</feature>
<keyword evidence="5" id="KW-1185">Reference proteome</keyword>
<dbReference type="Gene3D" id="2.30.42.10">
    <property type="match status" value="1"/>
</dbReference>
<name>A0A9D3LH50_ANGAN</name>
<dbReference type="Proteomes" id="UP001044222">
    <property type="component" value="Chromosome 19"/>
</dbReference>
<reference evidence="4" key="1">
    <citation type="submission" date="2021-01" db="EMBL/GenBank/DDBJ databases">
        <title>A chromosome-scale assembly of European eel, Anguilla anguilla.</title>
        <authorList>
            <person name="Henkel C."/>
            <person name="Jong-Raadsen S.A."/>
            <person name="Dufour S."/>
            <person name="Weltzien F.-A."/>
            <person name="Palstra A.P."/>
            <person name="Pelster B."/>
            <person name="Spaink H.P."/>
            <person name="Van Den Thillart G.E."/>
            <person name="Jansen H."/>
            <person name="Zahm M."/>
            <person name="Klopp C."/>
            <person name="Cedric C."/>
            <person name="Louis A."/>
            <person name="Berthelot C."/>
            <person name="Parey E."/>
            <person name="Roest Crollius H."/>
            <person name="Montfort J."/>
            <person name="Robinson-Rechavi M."/>
            <person name="Bucao C."/>
            <person name="Bouchez O."/>
            <person name="Gislard M."/>
            <person name="Lluch J."/>
            <person name="Milhes M."/>
            <person name="Lampietro C."/>
            <person name="Lopez Roques C."/>
            <person name="Donnadieu C."/>
            <person name="Braasch I."/>
            <person name="Desvignes T."/>
            <person name="Postlethwait J."/>
            <person name="Bobe J."/>
            <person name="Guiguen Y."/>
            <person name="Dirks R."/>
        </authorList>
    </citation>
    <scope>NUCLEOTIDE SEQUENCE</scope>
    <source>
        <strain evidence="4">Tag_6206</strain>
        <tissue evidence="4">Liver</tissue>
    </source>
</reference>